<comment type="caution">
    <text evidence="1">The sequence shown here is derived from an EMBL/GenBank/DDBJ whole genome shotgun (WGS) entry which is preliminary data.</text>
</comment>
<dbReference type="SUPFAM" id="SSF69047">
    <property type="entry name" value="Hypothetical protein YjbJ"/>
    <property type="match status" value="1"/>
</dbReference>
<dbReference type="EMBL" id="JAGIZB010000014">
    <property type="protein sequence ID" value="MBP0446075.1"/>
    <property type="molecule type" value="Genomic_DNA"/>
</dbReference>
<gene>
    <name evidence="1" type="ORF">J8J14_14970</name>
</gene>
<evidence type="ECO:0008006" key="3">
    <source>
        <dbReference type="Google" id="ProtNLM"/>
    </source>
</evidence>
<sequence>MPATMRAMEAAMDWDRLAGDWGDMGGKVRKNWGKLTEEDIRAAGGRRDILLERIRERYGLGPDEAEKQLQDWASQHDKSNSGQAV</sequence>
<accession>A0ABS4AGD7</accession>
<keyword evidence="2" id="KW-1185">Reference proteome</keyword>
<evidence type="ECO:0000313" key="2">
    <source>
        <dbReference type="Proteomes" id="UP000681594"/>
    </source>
</evidence>
<organism evidence="1 2">
    <name type="scientific">Pararoseomonas baculiformis</name>
    <dbReference type="NCBI Taxonomy" id="2820812"/>
    <lineage>
        <taxon>Bacteria</taxon>
        <taxon>Pseudomonadati</taxon>
        <taxon>Pseudomonadota</taxon>
        <taxon>Alphaproteobacteria</taxon>
        <taxon>Acetobacterales</taxon>
        <taxon>Acetobacteraceae</taxon>
        <taxon>Pararoseomonas</taxon>
    </lineage>
</organism>
<name>A0ABS4AGD7_9PROT</name>
<protein>
    <recommendedName>
        <fullName evidence="3">CsbD family protein</fullName>
    </recommendedName>
</protein>
<proteinExistence type="predicted"/>
<reference evidence="1 2" key="1">
    <citation type="submission" date="2021-03" db="EMBL/GenBank/DDBJ databases">
        <authorList>
            <person name="So Y."/>
        </authorList>
    </citation>
    <scope>NUCLEOTIDE SEQUENCE [LARGE SCALE GENOMIC DNA]</scope>
    <source>
        <strain evidence="1 2">SSH11</strain>
    </source>
</reference>
<evidence type="ECO:0000313" key="1">
    <source>
        <dbReference type="EMBL" id="MBP0446075.1"/>
    </source>
</evidence>
<dbReference type="Gene3D" id="1.10.1470.10">
    <property type="entry name" value="YjbJ"/>
    <property type="match status" value="1"/>
</dbReference>
<dbReference type="Proteomes" id="UP000681594">
    <property type="component" value="Unassembled WGS sequence"/>
</dbReference>
<dbReference type="InterPro" id="IPR036629">
    <property type="entry name" value="YjbJ_sf"/>
</dbReference>
<dbReference type="RefSeq" id="WP_209380349.1">
    <property type="nucleotide sequence ID" value="NZ_JAGIZB010000014.1"/>
</dbReference>